<dbReference type="Proteomes" id="UP000507470">
    <property type="component" value="Unassembled WGS sequence"/>
</dbReference>
<dbReference type="Pfam" id="PF13087">
    <property type="entry name" value="AAA_12"/>
    <property type="match status" value="1"/>
</dbReference>
<comment type="similarity">
    <text evidence="1">Belongs to the DNA2/NAM7 helicase family.</text>
</comment>
<accession>A0A6J8CIN2</accession>
<dbReference type="FunFam" id="3.40.50.300:FF:001313">
    <property type="entry name" value="Helicase with zinc finger domain 2"/>
    <property type="match status" value="1"/>
</dbReference>
<dbReference type="GO" id="GO:0016787">
    <property type="term" value="F:hydrolase activity"/>
    <property type="evidence" value="ECO:0007669"/>
    <property type="project" value="UniProtKB-KW"/>
</dbReference>
<dbReference type="Pfam" id="PF13086">
    <property type="entry name" value="AAA_11"/>
    <property type="match status" value="1"/>
</dbReference>
<feature type="domain" description="DNA2/NAM7 helicase helicase" evidence="6">
    <location>
        <begin position="36"/>
        <end position="274"/>
    </location>
</feature>
<evidence type="ECO:0000256" key="3">
    <source>
        <dbReference type="ARBA" id="ARBA00022801"/>
    </source>
</evidence>
<evidence type="ECO:0000256" key="1">
    <source>
        <dbReference type="ARBA" id="ARBA00007913"/>
    </source>
</evidence>
<evidence type="ECO:0000256" key="4">
    <source>
        <dbReference type="ARBA" id="ARBA00022806"/>
    </source>
</evidence>
<evidence type="ECO:0000259" key="6">
    <source>
        <dbReference type="Pfam" id="PF13086"/>
    </source>
</evidence>
<dbReference type="InterPro" id="IPR041679">
    <property type="entry name" value="DNA2/NAM7-like_C"/>
</dbReference>
<sequence>MLLNYKTIHFKIDDGHPRIRTITKFDVPGIGLPLNNPDQREAISMALSKRFSLIHGPPGTGKTNTAIKLIYLFNNINKDLERLGQGKKHIVFCGPSNKSVDVVAVRLFENRKDNGPKIARLYGGSLANSDFPIPGKCYPSRKGSSDDKPEAKLKSLAIHHIIRETGKPYATAIAEFEKQMEDKKKLKVNLIEEYTLLLSKSTQEELTHYDVIFCTTAMATNTSIFKMLKNQIFQLIIDECGMCTEPECLATIVSTRAEQVVLIGDHMQLKPIIQCQQAQRLGLEESMFESYYKCQIKGKNSVQLTTQYRMHESICKFPSKRFYNEKLVTGLSASYLENQPLQIWGHQKETRHIFCHVEGEEEALTVSSNEGNEMSRSNVVEVKQVMKIFKFLYEREHIFGDKQTTSKPRCTLNIMSQYKAQCNLITRELEKEGYNGINVNTVNGSQGGEWDYVIFSLVRSLPQIRIERYPTQGWTTKNLGFITDENQINVALTRARKGLFVIGNQNLLRCNRVWNELLDYYSSKGCVFDAKDFPMPIQHKGKKKRHTNSEEFQFA</sequence>
<evidence type="ECO:0000256" key="5">
    <source>
        <dbReference type="ARBA" id="ARBA00022840"/>
    </source>
</evidence>
<dbReference type="InterPro" id="IPR050534">
    <property type="entry name" value="Coronavir_polyprotein_1ab"/>
</dbReference>
<dbReference type="InterPro" id="IPR041677">
    <property type="entry name" value="DNA2/NAM7_AAA_11"/>
</dbReference>
<dbReference type="InterPro" id="IPR027417">
    <property type="entry name" value="P-loop_NTPase"/>
</dbReference>
<keyword evidence="9" id="KW-1185">Reference proteome</keyword>
<dbReference type="SUPFAM" id="SSF52540">
    <property type="entry name" value="P-loop containing nucleoside triphosphate hydrolases"/>
    <property type="match status" value="1"/>
</dbReference>
<keyword evidence="4" id="KW-0347">Helicase</keyword>
<feature type="domain" description="DNA2/NAM7 helicase-like C-terminal" evidence="7">
    <location>
        <begin position="283"/>
        <end position="505"/>
    </location>
</feature>
<dbReference type="PANTHER" id="PTHR43788">
    <property type="entry name" value="DNA2/NAM7 HELICASE FAMILY MEMBER"/>
    <property type="match status" value="1"/>
</dbReference>
<dbReference type="OrthoDB" id="6287246at2759"/>
<gene>
    <name evidence="8" type="ORF">MCOR_29493</name>
</gene>
<evidence type="ECO:0000259" key="7">
    <source>
        <dbReference type="Pfam" id="PF13087"/>
    </source>
</evidence>
<keyword evidence="2" id="KW-0547">Nucleotide-binding</keyword>
<keyword evidence="5" id="KW-0067">ATP-binding</keyword>
<dbReference type="PANTHER" id="PTHR43788:SF16">
    <property type="entry name" value="HELICASE WITH ZINC FINGER 2"/>
    <property type="match status" value="1"/>
</dbReference>
<dbReference type="CDD" id="cd18808">
    <property type="entry name" value="SF1_C_Upf1"/>
    <property type="match status" value="1"/>
</dbReference>
<protein>
    <submittedName>
        <fullName evidence="8">Uncharacterized protein</fullName>
    </submittedName>
</protein>
<reference evidence="8 9" key="1">
    <citation type="submission" date="2020-06" db="EMBL/GenBank/DDBJ databases">
        <authorList>
            <person name="Li R."/>
            <person name="Bekaert M."/>
        </authorList>
    </citation>
    <scope>NUCLEOTIDE SEQUENCE [LARGE SCALE GENOMIC DNA]</scope>
    <source>
        <strain evidence="9">wild</strain>
    </source>
</reference>
<dbReference type="EMBL" id="CACVKT020005368">
    <property type="protein sequence ID" value="CAC5394770.1"/>
    <property type="molecule type" value="Genomic_DNA"/>
</dbReference>
<dbReference type="GO" id="GO:0043139">
    <property type="term" value="F:5'-3' DNA helicase activity"/>
    <property type="evidence" value="ECO:0007669"/>
    <property type="project" value="TreeGrafter"/>
</dbReference>
<organism evidence="8 9">
    <name type="scientific">Mytilus coruscus</name>
    <name type="common">Sea mussel</name>
    <dbReference type="NCBI Taxonomy" id="42192"/>
    <lineage>
        <taxon>Eukaryota</taxon>
        <taxon>Metazoa</taxon>
        <taxon>Spiralia</taxon>
        <taxon>Lophotrochozoa</taxon>
        <taxon>Mollusca</taxon>
        <taxon>Bivalvia</taxon>
        <taxon>Autobranchia</taxon>
        <taxon>Pteriomorphia</taxon>
        <taxon>Mytilida</taxon>
        <taxon>Mytiloidea</taxon>
        <taxon>Mytilidae</taxon>
        <taxon>Mytilinae</taxon>
        <taxon>Mytilus</taxon>
    </lineage>
</organism>
<name>A0A6J8CIN2_MYTCO</name>
<evidence type="ECO:0000313" key="9">
    <source>
        <dbReference type="Proteomes" id="UP000507470"/>
    </source>
</evidence>
<evidence type="ECO:0000256" key="2">
    <source>
        <dbReference type="ARBA" id="ARBA00022741"/>
    </source>
</evidence>
<evidence type="ECO:0000313" key="8">
    <source>
        <dbReference type="EMBL" id="CAC5394770.1"/>
    </source>
</evidence>
<dbReference type="Gene3D" id="3.40.50.300">
    <property type="entry name" value="P-loop containing nucleotide triphosphate hydrolases"/>
    <property type="match status" value="2"/>
</dbReference>
<dbReference type="AlphaFoldDB" id="A0A6J8CIN2"/>
<dbReference type="InterPro" id="IPR047187">
    <property type="entry name" value="SF1_C_Upf1"/>
</dbReference>
<proteinExistence type="inferred from homology"/>
<keyword evidence="3" id="KW-0378">Hydrolase</keyword>
<dbReference type="GO" id="GO:0005524">
    <property type="term" value="F:ATP binding"/>
    <property type="evidence" value="ECO:0007669"/>
    <property type="project" value="UniProtKB-KW"/>
</dbReference>